<protein>
    <submittedName>
        <fullName evidence="2">Uncharacterized protein</fullName>
    </submittedName>
</protein>
<dbReference type="OrthoDB" id="1734159at2759"/>
<evidence type="ECO:0000256" key="1">
    <source>
        <dbReference type="SAM" id="MobiDB-lite"/>
    </source>
</evidence>
<dbReference type="EMBL" id="JACGCM010001859">
    <property type="protein sequence ID" value="KAF6148086.1"/>
    <property type="molecule type" value="Genomic_DNA"/>
</dbReference>
<reference evidence="2 3" key="1">
    <citation type="journal article" date="2020" name="IScience">
        <title>Genome Sequencing of the Endangered Kingdonia uniflora (Circaeasteraceae, Ranunculales) Reveals Potential Mechanisms of Evolutionary Specialization.</title>
        <authorList>
            <person name="Sun Y."/>
            <person name="Deng T."/>
            <person name="Zhang A."/>
            <person name="Moore M.J."/>
            <person name="Landis J.B."/>
            <person name="Lin N."/>
            <person name="Zhang H."/>
            <person name="Zhang X."/>
            <person name="Huang J."/>
            <person name="Zhang X."/>
            <person name="Sun H."/>
            <person name="Wang H."/>
        </authorList>
    </citation>
    <scope>NUCLEOTIDE SEQUENCE [LARGE SCALE GENOMIC DNA]</scope>
    <source>
        <strain evidence="2">TB1705</strain>
        <tissue evidence="2">Leaf</tissue>
    </source>
</reference>
<dbReference type="Proteomes" id="UP000541444">
    <property type="component" value="Unassembled WGS sequence"/>
</dbReference>
<proteinExistence type="predicted"/>
<comment type="caution">
    <text evidence="2">The sequence shown here is derived from an EMBL/GenBank/DDBJ whole genome shotgun (WGS) entry which is preliminary data.</text>
</comment>
<organism evidence="2 3">
    <name type="scientific">Kingdonia uniflora</name>
    <dbReference type="NCBI Taxonomy" id="39325"/>
    <lineage>
        <taxon>Eukaryota</taxon>
        <taxon>Viridiplantae</taxon>
        <taxon>Streptophyta</taxon>
        <taxon>Embryophyta</taxon>
        <taxon>Tracheophyta</taxon>
        <taxon>Spermatophyta</taxon>
        <taxon>Magnoliopsida</taxon>
        <taxon>Ranunculales</taxon>
        <taxon>Circaeasteraceae</taxon>
        <taxon>Kingdonia</taxon>
    </lineage>
</organism>
<feature type="region of interest" description="Disordered" evidence="1">
    <location>
        <begin position="127"/>
        <end position="148"/>
    </location>
</feature>
<dbReference type="PANTHER" id="PTHR31762">
    <property type="entry name" value="FAS-BINDING FACTOR-LIKE PROTEIN"/>
    <property type="match status" value="1"/>
</dbReference>
<name>A0A7J7LZL3_9MAGN</name>
<dbReference type="PANTHER" id="PTHR31762:SF10">
    <property type="entry name" value="FAS-BINDING FACTOR-LIKE PROTEIN"/>
    <property type="match status" value="1"/>
</dbReference>
<accession>A0A7J7LZL3</accession>
<sequence>MILTKEEMEEVVLKRCWLARYWNLCVQHDNHDIHPEIAGQKYEFWSSLAPLPLEVVLSAGQKAKEENTVDKADLDKRDRFPRDMNDLSGEGNIESMLFVEKGMRELASLKVEDAIIFAMAQHRRPNLLKSGQPVSDELKNTYRGSESS</sequence>
<dbReference type="AlphaFoldDB" id="A0A7J7LZL3"/>
<dbReference type="GO" id="GO:0000911">
    <property type="term" value="P:cytokinesis by cell plate formation"/>
    <property type="evidence" value="ECO:0007669"/>
    <property type="project" value="InterPro"/>
</dbReference>
<keyword evidence="3" id="KW-1185">Reference proteome</keyword>
<gene>
    <name evidence="2" type="ORF">GIB67_024261</name>
</gene>
<evidence type="ECO:0000313" key="2">
    <source>
        <dbReference type="EMBL" id="KAF6148086.1"/>
    </source>
</evidence>
<evidence type="ECO:0000313" key="3">
    <source>
        <dbReference type="Proteomes" id="UP000541444"/>
    </source>
</evidence>
<dbReference type="InterPro" id="IPR040321">
    <property type="entry name" value="SCD2-like"/>
</dbReference>